<comment type="similarity">
    <text evidence="3 9 10">Belongs to the ATPase epsilon chain family.</text>
</comment>
<keyword evidence="8 9" id="KW-0066">ATP synthesis</keyword>
<dbReference type="GO" id="GO:0045259">
    <property type="term" value="C:proton-transporting ATP synthase complex"/>
    <property type="evidence" value="ECO:0007669"/>
    <property type="project" value="UniProtKB-KW"/>
</dbReference>
<dbReference type="STRING" id="1633631.GCA_001442925_00371"/>
<dbReference type="EMBL" id="FAOP01000002">
    <property type="protein sequence ID" value="CUU01803.1"/>
    <property type="molecule type" value="Genomic_DNA"/>
</dbReference>
<dbReference type="SUPFAM" id="SSF51344">
    <property type="entry name" value="Epsilon subunit of F1F0-ATP synthase N-terminal domain"/>
    <property type="match status" value="1"/>
</dbReference>
<dbReference type="GO" id="GO:0046933">
    <property type="term" value="F:proton-transporting ATP synthase activity, rotational mechanism"/>
    <property type="evidence" value="ECO:0007669"/>
    <property type="project" value="UniProtKB-UniRule"/>
</dbReference>
<evidence type="ECO:0000256" key="9">
    <source>
        <dbReference type="HAMAP-Rule" id="MF_00530"/>
    </source>
</evidence>
<dbReference type="GO" id="GO:0005524">
    <property type="term" value="F:ATP binding"/>
    <property type="evidence" value="ECO:0007669"/>
    <property type="project" value="UniProtKB-UniRule"/>
</dbReference>
<keyword evidence="4 9" id="KW-0813">Transport</keyword>
<accession>A0A0P1LL37</accession>
<evidence type="ECO:0000256" key="6">
    <source>
        <dbReference type="ARBA" id="ARBA00023136"/>
    </source>
</evidence>
<sequence length="119" mass="13291">MDKLIQVEILTPENVVYRGKVKSITLPGVMGSFQVLYNHAPLISTLEVGKVKIVDENGNVLYFAVSDGFAEVKNNAVIVLVDSAEQYEKAKVNEVVKEKKKQRLVSGFVATDVRDRTYF</sequence>
<accession>A0A0P1MG45</accession>
<name>A0A0P1MG45_9BACT</name>
<dbReference type="GO" id="GO:0005886">
    <property type="term" value="C:plasma membrane"/>
    <property type="evidence" value="ECO:0007669"/>
    <property type="project" value="UniProtKB-SubCell"/>
</dbReference>
<dbReference type="RefSeq" id="WP_047133136.1">
    <property type="nucleotide sequence ID" value="NZ_CZVJ01000080.1"/>
</dbReference>
<evidence type="ECO:0000256" key="7">
    <source>
        <dbReference type="ARBA" id="ARBA00023196"/>
    </source>
</evidence>
<accession>A0A0P1LAK6</accession>
<dbReference type="PANTHER" id="PTHR13822:SF10">
    <property type="entry name" value="ATP SYNTHASE EPSILON CHAIN, CHLOROPLASTIC"/>
    <property type="match status" value="1"/>
</dbReference>
<gene>
    <name evidence="9" type="primary">atpC</name>
    <name evidence="12" type="ORF">JGI4_00369</name>
</gene>
<keyword evidence="9" id="KW-0375">Hydrogen ion transport</keyword>
<organism evidence="12 13">
    <name type="scientific">Candidatus Kryptonium thompsonii</name>
    <dbReference type="NCBI Taxonomy" id="1633631"/>
    <lineage>
        <taxon>Bacteria</taxon>
        <taxon>Pseudomonadati</taxon>
        <taxon>Candidatus Kryptoniota</taxon>
        <taxon>Candidatus Kryptonium</taxon>
    </lineage>
</organism>
<keyword evidence="5 9" id="KW-0406">Ion transport</keyword>
<dbReference type="GO" id="GO:0012505">
    <property type="term" value="C:endomembrane system"/>
    <property type="evidence" value="ECO:0007669"/>
    <property type="project" value="UniProtKB-SubCell"/>
</dbReference>
<comment type="subunit">
    <text evidence="9 10">F-type ATPases have 2 components, CF(1) - the catalytic core - and CF(0) - the membrane proton channel. CF(1) has five subunits: alpha(3), beta(3), gamma(1), delta(1), epsilon(1). CF(0) has three main subunits: a, b and c.</text>
</comment>
<evidence type="ECO:0000256" key="8">
    <source>
        <dbReference type="ARBA" id="ARBA00023310"/>
    </source>
</evidence>
<dbReference type="Gene3D" id="2.60.15.10">
    <property type="entry name" value="F0F1 ATP synthase delta/epsilon subunit, N-terminal"/>
    <property type="match status" value="1"/>
</dbReference>
<evidence type="ECO:0000256" key="10">
    <source>
        <dbReference type="RuleBase" id="RU003656"/>
    </source>
</evidence>
<comment type="function">
    <text evidence="1 9">Produces ATP from ADP in the presence of a proton gradient across the membrane.</text>
</comment>
<accession>A0A0P1P5M2</accession>
<dbReference type="InterPro" id="IPR036771">
    <property type="entry name" value="ATPsynth_dsu/esu_N"/>
</dbReference>
<accession>A0A0N7MUY2</accession>
<evidence type="ECO:0000256" key="4">
    <source>
        <dbReference type="ARBA" id="ARBA00022448"/>
    </source>
</evidence>
<accession>A0A0S4MTC0</accession>
<evidence type="ECO:0000313" key="12">
    <source>
        <dbReference type="EMBL" id="CUU01803.1"/>
    </source>
</evidence>
<dbReference type="Pfam" id="PF02823">
    <property type="entry name" value="ATP-synt_DE_N"/>
    <property type="match status" value="1"/>
</dbReference>
<evidence type="ECO:0000259" key="11">
    <source>
        <dbReference type="Pfam" id="PF02823"/>
    </source>
</evidence>
<comment type="subcellular location">
    <subcellularLocation>
        <location evidence="9">Cell membrane</location>
        <topology evidence="9">Peripheral membrane protein</topology>
    </subcellularLocation>
    <subcellularLocation>
        <location evidence="2">Endomembrane system</location>
        <topology evidence="2">Peripheral membrane protein</topology>
    </subcellularLocation>
</comment>
<dbReference type="Proteomes" id="UP000182011">
    <property type="component" value="Unassembled WGS sequence"/>
</dbReference>
<keyword evidence="6 9" id="KW-0472">Membrane</keyword>
<accession>A0A0P1NW08</accession>
<accession>A0A0P1MHH2</accession>
<reference evidence="12 13" key="1">
    <citation type="submission" date="2015-11" db="EMBL/GenBank/DDBJ databases">
        <authorList>
            <person name="Zhang Y."/>
            <person name="Guo Z."/>
        </authorList>
    </citation>
    <scope>NUCLEOTIDE SEQUENCE [LARGE SCALE GENOMIC DNA]</scope>
    <source>
        <strain evidence="12">JGI-4</strain>
    </source>
</reference>
<accession>A0A0P1LJ06</accession>
<feature type="domain" description="ATP synthase F1 complex delta/epsilon subunit N-terminal" evidence="11">
    <location>
        <begin position="5"/>
        <end position="84"/>
    </location>
</feature>
<dbReference type="CDD" id="cd12152">
    <property type="entry name" value="F1-ATPase_delta"/>
    <property type="match status" value="1"/>
</dbReference>
<dbReference type="InterPro" id="IPR001469">
    <property type="entry name" value="ATP_synth_F1_dsu/esu"/>
</dbReference>
<dbReference type="InterPro" id="IPR020546">
    <property type="entry name" value="ATP_synth_F1_dsu/esu_N"/>
</dbReference>
<dbReference type="AlphaFoldDB" id="A0A0P1MG45"/>
<keyword evidence="7 9" id="KW-0139">CF(1)</keyword>
<protein>
    <recommendedName>
        <fullName evidence="9">ATP synthase epsilon chain</fullName>
    </recommendedName>
    <alternativeName>
        <fullName evidence="9">ATP synthase F1 sector epsilon subunit</fullName>
    </alternativeName>
    <alternativeName>
        <fullName evidence="9">F-ATPase epsilon subunit</fullName>
    </alternativeName>
</protein>
<evidence type="ECO:0000256" key="3">
    <source>
        <dbReference type="ARBA" id="ARBA00005712"/>
    </source>
</evidence>
<evidence type="ECO:0000256" key="5">
    <source>
        <dbReference type="ARBA" id="ARBA00023065"/>
    </source>
</evidence>
<evidence type="ECO:0000256" key="1">
    <source>
        <dbReference type="ARBA" id="ARBA00003543"/>
    </source>
</evidence>
<proteinExistence type="inferred from homology"/>
<dbReference type="PANTHER" id="PTHR13822">
    <property type="entry name" value="ATP SYNTHASE DELTA/EPSILON CHAIN"/>
    <property type="match status" value="1"/>
</dbReference>
<keyword evidence="9" id="KW-1003">Cell membrane</keyword>
<dbReference type="NCBIfam" id="TIGR01216">
    <property type="entry name" value="ATP_synt_epsi"/>
    <property type="match status" value="1"/>
</dbReference>
<dbReference type="HAMAP" id="MF_00530">
    <property type="entry name" value="ATP_synth_epsil_bac"/>
    <property type="match status" value="1"/>
</dbReference>
<evidence type="ECO:0000313" key="13">
    <source>
        <dbReference type="Proteomes" id="UP000182011"/>
    </source>
</evidence>
<evidence type="ECO:0000256" key="2">
    <source>
        <dbReference type="ARBA" id="ARBA00004184"/>
    </source>
</evidence>